<keyword evidence="1" id="KW-0614">Plasmid</keyword>
<dbReference type="OMA" id="TWASTWP"/>
<dbReference type="Gene3D" id="3.40.50.300">
    <property type="entry name" value="P-loop containing nucleotide triphosphate hydrolases"/>
    <property type="match status" value="1"/>
</dbReference>
<dbReference type="EMBL" id="MZ502219">
    <property type="protein sequence ID" value="QXV92382.1"/>
    <property type="molecule type" value="Genomic_DNA"/>
</dbReference>
<dbReference type="InterPro" id="IPR027417">
    <property type="entry name" value="P-loop_NTPase"/>
</dbReference>
<geneLocation type="plasmid" evidence="1">
    <name>unnamed</name>
</geneLocation>
<dbReference type="AlphaFoldDB" id="A0A8F7KUU3"/>
<dbReference type="RefSeq" id="WP_003979039.1">
    <property type="nucleotide sequence ID" value="NZ_CP025552.1"/>
</dbReference>
<proteinExistence type="predicted"/>
<dbReference type="SUPFAM" id="SSF52540">
    <property type="entry name" value="P-loop containing nucleoside triphosphate hydrolases"/>
    <property type="match status" value="1"/>
</dbReference>
<sequence length="319" mass="33958">MKRTSLGPLQPLDTTIPDPALIVLIGAAGSGKSTWASTWPSTQVLELDQFRAMVSDDAGDQTATVSAAAVLHSVLEARLARKRTTVIDATNTEAHVRAGLLDVARSYGVPAVAFLVSTPADVCVQRQASRSPARAVPADVVRRQHAEAAAAAPHLHDEGFAHVLCADRTHRLELLLRRVSGTRRQRPGWDGGGSLLGLRAVHRFFGSEVVPLWRWHVGSHLAGGDHVGEIRLGPDRLVFALRSDVGGSFGFDLLVACPVDDDCDAPAWEPVYSVTDLLVAQTSATVCTVHGGPDRTGHRQGGDHACEGEAHALVKFRSA</sequence>
<dbReference type="PANTHER" id="PTHR12435">
    <property type="match status" value="1"/>
</dbReference>
<dbReference type="EMBL" id="MZ502218">
    <property type="protein sequence ID" value="QXV92114.1"/>
    <property type="molecule type" value="Genomic_DNA"/>
</dbReference>
<geneLocation type="plasmid" evidence="2">
    <name>pPZG101</name>
</geneLocation>
<dbReference type="Pfam" id="PF13671">
    <property type="entry name" value="AAA_33"/>
    <property type="match status" value="1"/>
</dbReference>
<organism evidence="1">
    <name type="scientific">Streptomyces rimosus</name>
    <dbReference type="NCBI Taxonomy" id="1927"/>
    <lineage>
        <taxon>Bacteria</taxon>
        <taxon>Bacillati</taxon>
        <taxon>Actinomycetota</taxon>
        <taxon>Actinomycetes</taxon>
        <taxon>Kitasatosporales</taxon>
        <taxon>Streptomycetaceae</taxon>
        <taxon>Streptomyces</taxon>
    </lineage>
</organism>
<dbReference type="GeneID" id="66860560"/>
<name>A0A8F7KUU3_STRRM</name>
<protein>
    <submittedName>
        <fullName evidence="1">AAA family ATPase</fullName>
    </submittedName>
</protein>
<reference evidence="1" key="1">
    <citation type="submission" date="2021-06" db="EMBL/GenBank/DDBJ databases">
        <authorList>
            <person name="Tome M."/>
            <person name="Jakse J."/>
            <person name="Slemc L."/>
            <person name="Garcia A.R."/>
            <person name="Petkovic H."/>
        </authorList>
    </citation>
    <scope>NUCLEOTIDE SEQUENCE</scope>
    <source>
        <plasmid evidence="2">pPZG101</plasmid>
        <plasmid evidence="1">unnamed</plasmid>
    </source>
</reference>
<evidence type="ECO:0000313" key="1">
    <source>
        <dbReference type="EMBL" id="QXV92114.1"/>
    </source>
</evidence>
<gene>
    <name evidence="1" type="ORF">M4018_083120</name>
    <name evidence="2" type="ORF">R6500_083120</name>
</gene>
<evidence type="ECO:0000313" key="2">
    <source>
        <dbReference type="EMBL" id="QXV92382.1"/>
    </source>
</evidence>
<accession>A0A8F7KUU3</accession>